<dbReference type="InterPro" id="IPR008875">
    <property type="entry name" value="TraX"/>
</dbReference>
<proteinExistence type="predicted"/>
<accession>K1THE6</accession>
<feature type="transmembrane region" description="Helical" evidence="1">
    <location>
        <begin position="106"/>
        <end position="127"/>
    </location>
</feature>
<feature type="transmembrane region" description="Helical" evidence="1">
    <location>
        <begin position="12"/>
        <end position="34"/>
    </location>
</feature>
<keyword evidence="1" id="KW-0812">Transmembrane</keyword>
<feature type="transmembrane region" description="Helical" evidence="1">
    <location>
        <begin position="191"/>
        <end position="215"/>
    </location>
</feature>
<comment type="caution">
    <text evidence="2">The sequence shown here is derived from an EMBL/GenBank/DDBJ whole genome shotgun (WGS) entry which is preliminary data.</text>
</comment>
<dbReference type="Pfam" id="PF05857">
    <property type="entry name" value="TraX"/>
    <property type="match status" value="1"/>
</dbReference>
<evidence type="ECO:0000313" key="2">
    <source>
        <dbReference type="EMBL" id="EKC69193.1"/>
    </source>
</evidence>
<name>K1THE6_9ZZZZ</name>
<reference evidence="2" key="1">
    <citation type="journal article" date="2013" name="Environ. Microbiol.">
        <title>Microbiota from the distal guts of lean and obese adolescents exhibit partial functional redundancy besides clear differences in community structure.</title>
        <authorList>
            <person name="Ferrer M."/>
            <person name="Ruiz A."/>
            <person name="Lanza F."/>
            <person name="Haange S.B."/>
            <person name="Oberbach A."/>
            <person name="Till H."/>
            <person name="Bargiela R."/>
            <person name="Campoy C."/>
            <person name="Segura M.T."/>
            <person name="Richter M."/>
            <person name="von Bergen M."/>
            <person name="Seifert J."/>
            <person name="Suarez A."/>
        </authorList>
    </citation>
    <scope>NUCLEOTIDE SEQUENCE</scope>
</reference>
<feature type="non-terminal residue" evidence="2">
    <location>
        <position position="1"/>
    </location>
</feature>
<feature type="transmembrane region" description="Helical" evidence="1">
    <location>
        <begin position="153"/>
        <end position="179"/>
    </location>
</feature>
<feature type="transmembrane region" description="Helical" evidence="1">
    <location>
        <begin position="77"/>
        <end position="94"/>
    </location>
</feature>
<evidence type="ECO:0000256" key="1">
    <source>
        <dbReference type="SAM" id="Phobius"/>
    </source>
</evidence>
<dbReference type="AlphaFoldDB" id="K1THE6"/>
<sequence length="218" mass="24941">YTAWMGQNGRMYGIYMAMRIIGRFAFPIYCFLLVEGFQKTHNVKKYLGRMFLFALISEVPFDLAFSGKAWYPAYQNVFFTLLLGLLVIAGLHLVEQHFVGTTVGKTILRVGLNAVIILTGCVLGLVLKTDYDFKGILAITVLYLFRNRKKAQMWAGVIIFLLMDSLEMFAALSFILIWFYNGTRGRQNKYFFYFFYPAHLLLLWLVCVAMGIAGIPAI</sequence>
<keyword evidence="1" id="KW-1133">Transmembrane helix</keyword>
<gene>
    <name evidence="2" type="ORF">LEA_08419</name>
</gene>
<protein>
    <submittedName>
        <fullName evidence="2">TraX protein</fullName>
    </submittedName>
</protein>
<dbReference type="EMBL" id="AJWY01005598">
    <property type="protein sequence ID" value="EKC69193.1"/>
    <property type="molecule type" value="Genomic_DNA"/>
</dbReference>
<keyword evidence="1" id="KW-0472">Membrane</keyword>
<organism evidence="2">
    <name type="scientific">human gut metagenome</name>
    <dbReference type="NCBI Taxonomy" id="408170"/>
    <lineage>
        <taxon>unclassified sequences</taxon>
        <taxon>metagenomes</taxon>
        <taxon>organismal metagenomes</taxon>
    </lineage>
</organism>